<dbReference type="SMART" id="SM00267">
    <property type="entry name" value="GGDEF"/>
    <property type="match status" value="2"/>
</dbReference>
<gene>
    <name evidence="4" type="primary">pleD_5</name>
    <name evidence="4" type="ORF">FF011L_45820</name>
</gene>
<dbReference type="Gene3D" id="3.30.70.270">
    <property type="match status" value="2"/>
</dbReference>
<dbReference type="InterPro" id="IPR050469">
    <property type="entry name" value="Diguanylate_Cyclase"/>
</dbReference>
<name>A0A517MLM0_9BACT</name>
<dbReference type="AlphaFoldDB" id="A0A517MLM0"/>
<dbReference type="SUPFAM" id="SSF55073">
    <property type="entry name" value="Nucleotide cyclase"/>
    <property type="match status" value="2"/>
</dbReference>
<protein>
    <recommendedName>
        <fullName evidence="1">diguanylate cyclase</fullName>
        <ecNumber evidence="1">2.7.7.65</ecNumber>
    </recommendedName>
</protein>
<dbReference type="EC" id="2.7.7.65" evidence="1"/>
<dbReference type="OrthoDB" id="244535at2"/>
<evidence type="ECO:0000313" key="5">
    <source>
        <dbReference type="Proteomes" id="UP000320672"/>
    </source>
</evidence>
<comment type="catalytic activity">
    <reaction evidence="2">
        <text>2 GTP = 3',3'-c-di-GMP + 2 diphosphate</text>
        <dbReference type="Rhea" id="RHEA:24898"/>
        <dbReference type="ChEBI" id="CHEBI:33019"/>
        <dbReference type="ChEBI" id="CHEBI:37565"/>
        <dbReference type="ChEBI" id="CHEBI:58805"/>
        <dbReference type="EC" id="2.7.7.65"/>
    </reaction>
</comment>
<dbReference type="GO" id="GO:1902201">
    <property type="term" value="P:negative regulation of bacterial-type flagellum-dependent cell motility"/>
    <property type="evidence" value="ECO:0007669"/>
    <property type="project" value="TreeGrafter"/>
</dbReference>
<evidence type="ECO:0000256" key="1">
    <source>
        <dbReference type="ARBA" id="ARBA00012528"/>
    </source>
</evidence>
<reference evidence="4 5" key="1">
    <citation type="submission" date="2019-02" db="EMBL/GenBank/DDBJ databases">
        <title>Deep-cultivation of Planctomycetes and their phenomic and genomic characterization uncovers novel biology.</title>
        <authorList>
            <person name="Wiegand S."/>
            <person name="Jogler M."/>
            <person name="Boedeker C."/>
            <person name="Pinto D."/>
            <person name="Vollmers J."/>
            <person name="Rivas-Marin E."/>
            <person name="Kohn T."/>
            <person name="Peeters S.H."/>
            <person name="Heuer A."/>
            <person name="Rast P."/>
            <person name="Oberbeckmann S."/>
            <person name="Bunk B."/>
            <person name="Jeske O."/>
            <person name="Meyerdierks A."/>
            <person name="Storesund J.E."/>
            <person name="Kallscheuer N."/>
            <person name="Luecker S."/>
            <person name="Lage O.M."/>
            <person name="Pohl T."/>
            <person name="Merkel B.J."/>
            <person name="Hornburger P."/>
            <person name="Mueller R.-W."/>
            <person name="Bruemmer F."/>
            <person name="Labrenz M."/>
            <person name="Spormann A.M."/>
            <person name="Op den Camp H."/>
            <person name="Overmann J."/>
            <person name="Amann R."/>
            <person name="Jetten M.S.M."/>
            <person name="Mascher T."/>
            <person name="Medema M.H."/>
            <person name="Devos D.P."/>
            <person name="Kaster A.-K."/>
            <person name="Ovreas L."/>
            <person name="Rohde M."/>
            <person name="Galperin M.Y."/>
            <person name="Jogler C."/>
        </authorList>
    </citation>
    <scope>NUCLEOTIDE SEQUENCE [LARGE SCALE GENOMIC DNA]</scope>
    <source>
        <strain evidence="4 5">FF011L</strain>
    </source>
</reference>
<feature type="domain" description="GGDEF" evidence="3">
    <location>
        <begin position="143"/>
        <end position="271"/>
    </location>
</feature>
<dbReference type="GO" id="GO:0005886">
    <property type="term" value="C:plasma membrane"/>
    <property type="evidence" value="ECO:0007669"/>
    <property type="project" value="TreeGrafter"/>
</dbReference>
<proteinExistence type="predicted"/>
<dbReference type="NCBIfam" id="TIGR00254">
    <property type="entry name" value="GGDEF"/>
    <property type="match status" value="2"/>
</dbReference>
<organism evidence="4 5">
    <name type="scientific">Roseimaritima multifibrata</name>
    <dbReference type="NCBI Taxonomy" id="1930274"/>
    <lineage>
        <taxon>Bacteria</taxon>
        <taxon>Pseudomonadati</taxon>
        <taxon>Planctomycetota</taxon>
        <taxon>Planctomycetia</taxon>
        <taxon>Pirellulales</taxon>
        <taxon>Pirellulaceae</taxon>
        <taxon>Roseimaritima</taxon>
    </lineage>
</organism>
<dbReference type="InterPro" id="IPR043128">
    <property type="entry name" value="Rev_trsase/Diguanyl_cyclase"/>
</dbReference>
<dbReference type="InterPro" id="IPR000160">
    <property type="entry name" value="GGDEF_dom"/>
</dbReference>
<dbReference type="Proteomes" id="UP000320672">
    <property type="component" value="Chromosome"/>
</dbReference>
<dbReference type="PROSITE" id="PS50887">
    <property type="entry name" value="GGDEF"/>
    <property type="match status" value="2"/>
</dbReference>
<sequence>MNHLFLNTTVGWLGAGIPDRLPAEIGDWNLQALDIEEPALDVDMVVVETASFEKTRQCEAYCNQFACPVLFVAQPEDLDGIVNGLLAKNDVCLAGSPLNLVAARLAKIQQAQRVMVDPLTGVQRREAFFNFVQRWSMTATEEDPLSLLLIDLDHFKGFNDRFGQAAGDETLQRFAQAVRQLGSQSPLIARLGGQEFGLLLNVEEPLAMDIAEQICEAARNLEVRRDGKTTVSIGVASRKDVKRLDQLHEIADEALFAAKAEGRDRVRGYSQITAESLLSGEDPNLVSLENKSRVLGERVTSFVAQRSRQILQALRAEAESDGLTEFYNRRYLDRRLELQFRHHQESGQPLSIALLDLDHFGLFNKKYGWPTGDRALTTLRDVILANIRAESDWVGRYGGEEFCVVLPGTSLEDALVVCKRLRAATAGTVFDSTAGDPLRLTISVGVVECVPADSCPQDVIERVSQQTLRAKEEGRDRVCWSEPTDLDRLEWAAVGPANIAASESLQAAATVPPLALPSGNVPANSNS</sequence>
<evidence type="ECO:0000313" key="4">
    <source>
        <dbReference type="EMBL" id="QDS95781.1"/>
    </source>
</evidence>
<keyword evidence="5" id="KW-1185">Reference proteome</keyword>
<dbReference type="EMBL" id="CP036262">
    <property type="protein sequence ID" value="QDS95781.1"/>
    <property type="molecule type" value="Genomic_DNA"/>
</dbReference>
<dbReference type="CDD" id="cd01949">
    <property type="entry name" value="GGDEF"/>
    <property type="match status" value="2"/>
</dbReference>
<dbReference type="GO" id="GO:0052621">
    <property type="term" value="F:diguanylate cyclase activity"/>
    <property type="evidence" value="ECO:0007669"/>
    <property type="project" value="UniProtKB-EC"/>
</dbReference>
<dbReference type="Pfam" id="PF00990">
    <property type="entry name" value="GGDEF"/>
    <property type="match status" value="2"/>
</dbReference>
<dbReference type="PANTHER" id="PTHR45138">
    <property type="entry name" value="REGULATORY COMPONENTS OF SENSORY TRANSDUCTION SYSTEM"/>
    <property type="match status" value="1"/>
</dbReference>
<dbReference type="RefSeq" id="WP_145354019.1">
    <property type="nucleotide sequence ID" value="NZ_CP036262.1"/>
</dbReference>
<dbReference type="PANTHER" id="PTHR45138:SF9">
    <property type="entry name" value="DIGUANYLATE CYCLASE DGCM-RELATED"/>
    <property type="match status" value="1"/>
</dbReference>
<dbReference type="InterPro" id="IPR029787">
    <property type="entry name" value="Nucleotide_cyclase"/>
</dbReference>
<dbReference type="GO" id="GO:0043709">
    <property type="term" value="P:cell adhesion involved in single-species biofilm formation"/>
    <property type="evidence" value="ECO:0007669"/>
    <property type="project" value="TreeGrafter"/>
</dbReference>
<evidence type="ECO:0000256" key="2">
    <source>
        <dbReference type="ARBA" id="ARBA00034247"/>
    </source>
</evidence>
<evidence type="ECO:0000259" key="3">
    <source>
        <dbReference type="PROSITE" id="PS50887"/>
    </source>
</evidence>
<dbReference type="KEGG" id="rml:FF011L_45820"/>
<accession>A0A517MLM0</accession>
<feature type="domain" description="GGDEF" evidence="3">
    <location>
        <begin position="348"/>
        <end position="483"/>
    </location>
</feature>